<evidence type="ECO:0000256" key="3">
    <source>
        <dbReference type="ARBA" id="ARBA00023235"/>
    </source>
</evidence>
<dbReference type="GO" id="GO:0004493">
    <property type="term" value="F:methylmalonyl-CoA epimerase activity"/>
    <property type="evidence" value="ECO:0007669"/>
    <property type="project" value="UniProtKB-EC"/>
</dbReference>
<dbReference type="SUPFAM" id="SSF54593">
    <property type="entry name" value="Glyoxalase/Bleomycin resistance protein/Dihydroxybiphenyl dioxygenase"/>
    <property type="match status" value="1"/>
</dbReference>
<dbReference type="GO" id="GO:0005739">
    <property type="term" value="C:mitochondrion"/>
    <property type="evidence" value="ECO:0007669"/>
    <property type="project" value="TreeGrafter"/>
</dbReference>
<evidence type="ECO:0000259" key="10">
    <source>
        <dbReference type="PROSITE" id="PS51819"/>
    </source>
</evidence>
<dbReference type="GO" id="GO:0046491">
    <property type="term" value="P:L-methylmalonyl-CoA metabolic process"/>
    <property type="evidence" value="ECO:0007669"/>
    <property type="project" value="TreeGrafter"/>
</dbReference>
<dbReference type="PANTHER" id="PTHR43048">
    <property type="entry name" value="METHYLMALONYL-COA EPIMERASE"/>
    <property type="match status" value="1"/>
</dbReference>
<dbReference type="InterPro" id="IPR051785">
    <property type="entry name" value="MMCE/EMCE_epimerase"/>
</dbReference>
<keyword evidence="12" id="KW-1185">Reference proteome</keyword>
<gene>
    <name evidence="11" type="ORF">DFQ27_003871</name>
</gene>
<evidence type="ECO:0000313" key="12">
    <source>
        <dbReference type="Proteomes" id="UP000807716"/>
    </source>
</evidence>
<keyword evidence="2" id="KW-0479">Metal-binding</keyword>
<protein>
    <recommendedName>
        <fullName evidence="8">Methylmalonyl-CoA epimerase, mitochondrial</fullName>
        <ecNumber evidence="7">5.1.99.1</ecNumber>
    </recommendedName>
    <alternativeName>
        <fullName evidence="9">DL-methylmalonyl-CoA racemase</fullName>
    </alternativeName>
</protein>
<dbReference type="InterPro" id="IPR017515">
    <property type="entry name" value="MeMalonyl-CoA_epimerase"/>
</dbReference>
<dbReference type="Gene3D" id="3.10.180.10">
    <property type="entry name" value="2,3-Dihydroxybiphenyl 1,2-Dioxygenase, domain 1"/>
    <property type="match status" value="1"/>
</dbReference>
<dbReference type="OrthoDB" id="16820at2759"/>
<evidence type="ECO:0000313" key="11">
    <source>
        <dbReference type="EMBL" id="KAG0269361.1"/>
    </source>
</evidence>
<comment type="similarity">
    <text evidence="1">Belongs to the methylmalonyl-CoA epimerase family.</text>
</comment>
<dbReference type="InterPro" id="IPR029068">
    <property type="entry name" value="Glyas_Bleomycin-R_OHBP_Dase"/>
</dbReference>
<sequence length="167" mass="17965">MFRTLASSLHRGSGATSIARRALTTGVPKASPLWKLGDLNHVAIAVPDIEGTTAFYRDIMGAKVSEKVPLPEHGVYTVFVQLGNTKIELLHPYGDNSPIAKFLEKNKAGGIHHICIEVDNVTTAVNDLMQQGIKALNPVPKIGAHGKPVVFLHPKDCGGTLVELEEK</sequence>
<dbReference type="CDD" id="cd07249">
    <property type="entry name" value="MMCE"/>
    <property type="match status" value="1"/>
</dbReference>
<evidence type="ECO:0000256" key="5">
    <source>
        <dbReference type="ARBA" id="ARBA00050406"/>
    </source>
</evidence>
<dbReference type="EMBL" id="JAAAJB010000027">
    <property type="protein sequence ID" value="KAG0269361.1"/>
    <property type="molecule type" value="Genomic_DNA"/>
</dbReference>
<dbReference type="NCBIfam" id="TIGR03081">
    <property type="entry name" value="metmalonyl_epim"/>
    <property type="match status" value="1"/>
</dbReference>
<keyword evidence="4" id="KW-0170">Cobalt</keyword>
<keyword evidence="3" id="KW-0413">Isomerase</keyword>
<accession>A0A9P6QIB9</accession>
<evidence type="ECO:0000256" key="1">
    <source>
        <dbReference type="ARBA" id="ARBA00009308"/>
    </source>
</evidence>
<dbReference type="AlphaFoldDB" id="A0A9P6QIB9"/>
<organism evidence="11 12">
    <name type="scientific">Actinomortierella ambigua</name>
    <dbReference type="NCBI Taxonomy" id="1343610"/>
    <lineage>
        <taxon>Eukaryota</taxon>
        <taxon>Fungi</taxon>
        <taxon>Fungi incertae sedis</taxon>
        <taxon>Mucoromycota</taxon>
        <taxon>Mortierellomycotina</taxon>
        <taxon>Mortierellomycetes</taxon>
        <taxon>Mortierellales</taxon>
        <taxon>Mortierellaceae</taxon>
        <taxon>Actinomortierella</taxon>
    </lineage>
</organism>
<dbReference type="InterPro" id="IPR037523">
    <property type="entry name" value="VOC_core"/>
</dbReference>
<name>A0A9P6QIB9_9FUNG</name>
<evidence type="ECO:0000256" key="9">
    <source>
        <dbReference type="ARBA" id="ARBA00081771"/>
    </source>
</evidence>
<evidence type="ECO:0000256" key="6">
    <source>
        <dbReference type="ARBA" id="ARBA00053742"/>
    </source>
</evidence>
<comment type="caution">
    <text evidence="11">The sequence shown here is derived from an EMBL/GenBank/DDBJ whole genome shotgun (WGS) entry which is preliminary data.</text>
</comment>
<proteinExistence type="inferred from homology"/>
<dbReference type="PANTHER" id="PTHR43048:SF3">
    <property type="entry name" value="METHYLMALONYL-COA EPIMERASE, MITOCHONDRIAL"/>
    <property type="match status" value="1"/>
</dbReference>
<dbReference type="PROSITE" id="PS51819">
    <property type="entry name" value="VOC"/>
    <property type="match status" value="1"/>
</dbReference>
<dbReference type="GO" id="GO:0046872">
    <property type="term" value="F:metal ion binding"/>
    <property type="evidence" value="ECO:0007669"/>
    <property type="project" value="UniProtKB-KW"/>
</dbReference>
<feature type="domain" description="VOC" evidence="10">
    <location>
        <begin position="38"/>
        <end position="167"/>
    </location>
</feature>
<dbReference type="Proteomes" id="UP000807716">
    <property type="component" value="Unassembled WGS sequence"/>
</dbReference>
<dbReference type="Pfam" id="PF13669">
    <property type="entry name" value="Glyoxalase_4"/>
    <property type="match status" value="1"/>
</dbReference>
<evidence type="ECO:0000256" key="7">
    <source>
        <dbReference type="ARBA" id="ARBA00066411"/>
    </source>
</evidence>
<dbReference type="EC" id="5.1.99.1" evidence="7"/>
<evidence type="ECO:0000256" key="2">
    <source>
        <dbReference type="ARBA" id="ARBA00022723"/>
    </source>
</evidence>
<comment type="function">
    <text evidence="6">Methylmalonyl-CoA epimerase involved in propionyl-CoA metabolism.</text>
</comment>
<comment type="catalytic activity">
    <reaction evidence="5">
        <text>(R)-methylmalonyl-CoA = (S)-methylmalonyl-CoA</text>
        <dbReference type="Rhea" id="RHEA:20553"/>
        <dbReference type="ChEBI" id="CHEBI:57326"/>
        <dbReference type="ChEBI" id="CHEBI:57327"/>
        <dbReference type="EC" id="5.1.99.1"/>
    </reaction>
    <physiologicalReaction direction="right-to-left" evidence="5">
        <dbReference type="Rhea" id="RHEA:20555"/>
    </physiologicalReaction>
</comment>
<evidence type="ECO:0000256" key="8">
    <source>
        <dbReference type="ARBA" id="ARBA00071337"/>
    </source>
</evidence>
<evidence type="ECO:0000256" key="4">
    <source>
        <dbReference type="ARBA" id="ARBA00023285"/>
    </source>
</evidence>
<reference evidence="11" key="1">
    <citation type="journal article" date="2020" name="Fungal Divers.">
        <title>Resolving the Mortierellaceae phylogeny through synthesis of multi-gene phylogenetics and phylogenomics.</title>
        <authorList>
            <person name="Vandepol N."/>
            <person name="Liber J."/>
            <person name="Desiro A."/>
            <person name="Na H."/>
            <person name="Kennedy M."/>
            <person name="Barry K."/>
            <person name="Grigoriev I.V."/>
            <person name="Miller A.N."/>
            <person name="O'Donnell K."/>
            <person name="Stajich J.E."/>
            <person name="Bonito G."/>
        </authorList>
    </citation>
    <scope>NUCLEOTIDE SEQUENCE</scope>
    <source>
        <strain evidence="11">BC1065</strain>
    </source>
</reference>
<dbReference type="FunFam" id="3.10.180.10:FF:000003">
    <property type="entry name" value="Methylmalonyl-CoA epimerase, mitochondrial"/>
    <property type="match status" value="1"/>
</dbReference>